<reference evidence="1" key="1">
    <citation type="journal article" date="2021" name="Front. Microbiol.">
        <title>Comprehensive Comparative Genomics and Phenotyping of Methylobacterium Species.</title>
        <authorList>
            <person name="Alessa O."/>
            <person name="Ogura Y."/>
            <person name="Fujitani Y."/>
            <person name="Takami H."/>
            <person name="Hayashi T."/>
            <person name="Sahin N."/>
            <person name="Tani A."/>
        </authorList>
    </citation>
    <scope>NUCLEOTIDE SEQUENCE</scope>
    <source>
        <strain evidence="1">NBRC 15689</strain>
    </source>
</reference>
<keyword evidence="2" id="KW-1185">Reference proteome</keyword>
<dbReference type="CDD" id="cd07823">
    <property type="entry name" value="SRPBCC_5"/>
    <property type="match status" value="1"/>
</dbReference>
<sequence>MKITQVFTVGRPLPVVWEFFHDIPRVAACVPGADYLGVKEDGRHSGRVTTKVGPFQTSFEGEAEVTYDEAAHAVTAVGKGVDRKGASRGKMTMACTCEAAGDSTKVTVDADVQLSGPIAQFGRTSLLNEVAAVLVQSFVQNAEAQLVPAAPAVAEGAAPSAAPVPASAAAPIAAPGRPVSALSLALAVLKGWFRSLFRRTQTKENS</sequence>
<dbReference type="RefSeq" id="WP_238313943.1">
    <property type="nucleotide sequence ID" value="NZ_BPQV01000015.1"/>
</dbReference>
<dbReference type="PANTHER" id="PTHR38588:SF1">
    <property type="entry name" value="BLL0334 PROTEIN"/>
    <property type="match status" value="1"/>
</dbReference>
<dbReference type="InterPro" id="IPR010419">
    <property type="entry name" value="CO_DH_gsu"/>
</dbReference>
<dbReference type="EMBL" id="BPQV01000015">
    <property type="protein sequence ID" value="GJE29431.1"/>
    <property type="molecule type" value="Genomic_DNA"/>
</dbReference>
<protein>
    <recommendedName>
        <fullName evidence="3">Carbon monoxide dehydrogenase subunit G</fullName>
    </recommendedName>
</protein>
<reference evidence="1" key="2">
    <citation type="submission" date="2021-08" db="EMBL/GenBank/DDBJ databases">
        <authorList>
            <person name="Tani A."/>
            <person name="Ola A."/>
            <person name="Ogura Y."/>
            <person name="Katsura K."/>
            <person name="Hayashi T."/>
        </authorList>
    </citation>
    <scope>NUCLEOTIDE SEQUENCE</scope>
    <source>
        <strain evidence="1">NBRC 15689</strain>
    </source>
</reference>
<gene>
    <name evidence="1" type="ORF">LKMONMHP_4312</name>
</gene>
<dbReference type="Pfam" id="PF06240">
    <property type="entry name" value="COXG"/>
    <property type="match status" value="1"/>
</dbReference>
<comment type="caution">
    <text evidence="1">The sequence shown here is derived from an EMBL/GenBank/DDBJ whole genome shotgun (WGS) entry which is preliminary data.</text>
</comment>
<dbReference type="Gene3D" id="3.30.530.20">
    <property type="match status" value="1"/>
</dbReference>
<organism evidence="1 2">
    <name type="scientific">Methylobacterium organophilum</name>
    <dbReference type="NCBI Taxonomy" id="410"/>
    <lineage>
        <taxon>Bacteria</taxon>
        <taxon>Pseudomonadati</taxon>
        <taxon>Pseudomonadota</taxon>
        <taxon>Alphaproteobacteria</taxon>
        <taxon>Hyphomicrobiales</taxon>
        <taxon>Methylobacteriaceae</taxon>
        <taxon>Methylobacterium</taxon>
    </lineage>
</organism>
<accession>A0ABQ4TCK1</accession>
<dbReference type="InterPro" id="IPR023393">
    <property type="entry name" value="START-like_dom_sf"/>
</dbReference>
<dbReference type="Proteomes" id="UP001055156">
    <property type="component" value="Unassembled WGS sequence"/>
</dbReference>
<evidence type="ECO:0000313" key="1">
    <source>
        <dbReference type="EMBL" id="GJE29431.1"/>
    </source>
</evidence>
<evidence type="ECO:0000313" key="2">
    <source>
        <dbReference type="Proteomes" id="UP001055156"/>
    </source>
</evidence>
<evidence type="ECO:0008006" key="3">
    <source>
        <dbReference type="Google" id="ProtNLM"/>
    </source>
</evidence>
<proteinExistence type="predicted"/>
<name>A0ABQ4TCK1_METOR</name>
<dbReference type="PANTHER" id="PTHR38588">
    <property type="entry name" value="BLL0334 PROTEIN"/>
    <property type="match status" value="1"/>
</dbReference>
<dbReference type="SUPFAM" id="SSF55961">
    <property type="entry name" value="Bet v1-like"/>
    <property type="match status" value="1"/>
</dbReference>